<dbReference type="EC" id="6.-.-.-" evidence="2"/>
<keyword evidence="1 2" id="KW-0436">Ligase</keyword>
<dbReference type="HAMAP" id="MF_01867">
    <property type="entry name" value="BshC"/>
    <property type="match status" value="1"/>
</dbReference>
<comment type="function">
    <text evidence="2">Involved in bacillithiol (BSH) biosynthesis. May catalyze the last step of the pathway, the addition of cysteine to glucosamine malate (GlcN-Mal) to generate BSH.</text>
</comment>
<comment type="caution">
    <text evidence="5">The sequence shown here is derived from an EMBL/GenBank/DDBJ whole genome shotgun (WGS) entry which is preliminary data.</text>
</comment>
<feature type="domain" description="Bacillithiol biosynthesis BshC N-terminal Rossmann-like" evidence="3">
    <location>
        <begin position="5"/>
        <end position="382"/>
    </location>
</feature>
<dbReference type="RefSeq" id="WP_119791119.1">
    <property type="nucleotide sequence ID" value="NZ_QYZD01000002.1"/>
</dbReference>
<comment type="similarity">
    <text evidence="2">Belongs to the BshC family.</text>
</comment>
<accession>A0A3A3GP16</accession>
<dbReference type="InterPro" id="IPR055398">
    <property type="entry name" value="Rossmann-like_BshC"/>
</dbReference>
<dbReference type="OrthoDB" id="9765151at2"/>
<gene>
    <name evidence="2 5" type="primary">bshC</name>
    <name evidence="5" type="ORF">DQX05_04160</name>
</gene>
<evidence type="ECO:0000256" key="1">
    <source>
        <dbReference type="ARBA" id="ARBA00022598"/>
    </source>
</evidence>
<evidence type="ECO:0000259" key="4">
    <source>
        <dbReference type="Pfam" id="PF24850"/>
    </source>
</evidence>
<reference evidence="5 6" key="1">
    <citation type="submission" date="2018-09" db="EMBL/GenBank/DDBJ databases">
        <title>Paenibacillus SK2017-BO5.</title>
        <authorList>
            <person name="Piskunova J.V."/>
            <person name="Dubiley S.A."/>
            <person name="Severinov K.V."/>
        </authorList>
    </citation>
    <scope>NUCLEOTIDE SEQUENCE [LARGE SCALE GENOMIC DNA]</scope>
    <source>
        <strain evidence="5 6">BO5</strain>
    </source>
</reference>
<dbReference type="InterPro" id="IPR011199">
    <property type="entry name" value="Bacillithiol_biosynth_BshC"/>
</dbReference>
<dbReference type="AlphaFoldDB" id="A0A3A3GP16"/>
<dbReference type="Proteomes" id="UP000266177">
    <property type="component" value="Unassembled WGS sequence"/>
</dbReference>
<name>A0A3A3GP16_PANTH</name>
<evidence type="ECO:0000313" key="5">
    <source>
        <dbReference type="EMBL" id="RJG26090.1"/>
    </source>
</evidence>
<feature type="domain" description="Bacillithiol biosynthesis BshC C-terminal coiled-coil" evidence="4">
    <location>
        <begin position="384"/>
        <end position="536"/>
    </location>
</feature>
<evidence type="ECO:0000256" key="2">
    <source>
        <dbReference type="HAMAP-Rule" id="MF_01867"/>
    </source>
</evidence>
<evidence type="ECO:0000313" key="6">
    <source>
        <dbReference type="Proteomes" id="UP000266177"/>
    </source>
</evidence>
<dbReference type="GO" id="GO:0016874">
    <property type="term" value="F:ligase activity"/>
    <property type="evidence" value="ECO:0007669"/>
    <property type="project" value="UniProtKB-UniRule"/>
</dbReference>
<dbReference type="Pfam" id="PF10079">
    <property type="entry name" value="Rossmann-like_BshC"/>
    <property type="match status" value="1"/>
</dbReference>
<protein>
    <recommendedName>
        <fullName evidence="2">Putative cysteine ligase BshC</fullName>
        <ecNumber evidence="2">6.-.-.-</ecNumber>
    </recommendedName>
</protein>
<sequence>MTWPILNIPIQQSLARRYIERDDAIIESLYEYHPDRDWETRVRWVDEAAHLRADRKRLVSVLRRYNKARNDHPAVTASLDRLERDDALVVVGGQQGGLFTGPLLVVYKAVSIIRMAQEAEARLGRPVIPIFWLAGEDHDFDEVNHAYFLTPEPSVARVRVEKKEGTRAPVSGIRPDEEQWEAVLNEVDALLPATEFKPGLMERVREASAGAASLTDACAVLLGGMFGAYGLVFLDSADPELRQVEGPMFRSLIAQNDRLRQAYGNSERELASRGFPTQADRAENGANLFLIHEGERHLLFKEDERFTDRHRTLIRSADELMTAAESAPHLLSNNVLTRPLMQEYLFPVLATVLGPGEIAYWAQTKEAFRALGMRMPLLWPRMGFTCLEGTVNKLLGKYELTAEEIIGHYEERKEAWLTAQDELGLDERFASLRDDVDARYGELLARLNEALPALGRLGDTNRAKVLEQIDFLHHRAKDALQKQHESGLRQWERMRLTLYPQDRPQERVYNMLMYTCRYGDGWFKPMMEAPVLWNGENRLIVL</sequence>
<dbReference type="InterPro" id="IPR055399">
    <property type="entry name" value="CC_BshC"/>
</dbReference>
<evidence type="ECO:0000259" key="3">
    <source>
        <dbReference type="Pfam" id="PF10079"/>
    </source>
</evidence>
<dbReference type="Pfam" id="PF24850">
    <property type="entry name" value="CC_BshC"/>
    <property type="match status" value="1"/>
</dbReference>
<organism evidence="5 6">
    <name type="scientific">Paenibacillus thiaminolyticus</name>
    <name type="common">Bacillus thiaminolyticus</name>
    <dbReference type="NCBI Taxonomy" id="49283"/>
    <lineage>
        <taxon>Bacteria</taxon>
        <taxon>Bacillati</taxon>
        <taxon>Bacillota</taxon>
        <taxon>Bacilli</taxon>
        <taxon>Bacillales</taxon>
        <taxon>Paenibacillaceae</taxon>
        <taxon>Paenibacillus</taxon>
    </lineage>
</organism>
<dbReference type="PIRSF" id="PIRSF012535">
    <property type="entry name" value="UCP012535"/>
    <property type="match status" value="1"/>
</dbReference>
<proteinExistence type="inferred from homology"/>
<dbReference type="EMBL" id="QYZD01000002">
    <property type="protein sequence ID" value="RJG26090.1"/>
    <property type="molecule type" value="Genomic_DNA"/>
</dbReference>
<dbReference type="NCBIfam" id="TIGR03998">
    <property type="entry name" value="thiol_BshC"/>
    <property type="match status" value="1"/>
</dbReference>